<evidence type="ECO:0000256" key="11">
    <source>
        <dbReference type="PIRSR" id="PIRSR600821-52"/>
    </source>
</evidence>
<feature type="active site" description="Proton acceptor; specific for L-alanine" evidence="9">
    <location>
        <position position="225"/>
    </location>
</feature>
<dbReference type="Gene3D" id="3.20.20.10">
    <property type="entry name" value="Alanine racemase"/>
    <property type="match status" value="1"/>
</dbReference>
<proteinExistence type="inferred from homology"/>
<dbReference type="Pfam" id="PF01168">
    <property type="entry name" value="Ala_racemase_N"/>
    <property type="match status" value="1"/>
</dbReference>
<dbReference type="GO" id="GO:0005829">
    <property type="term" value="C:cytosol"/>
    <property type="evidence" value="ECO:0007669"/>
    <property type="project" value="TreeGrafter"/>
</dbReference>
<dbReference type="SUPFAM" id="SSF51419">
    <property type="entry name" value="PLP-binding barrel"/>
    <property type="match status" value="1"/>
</dbReference>
<dbReference type="InterPro" id="IPR001608">
    <property type="entry name" value="Ala_racemase_N"/>
</dbReference>
<dbReference type="PANTHER" id="PTHR30511:SF4">
    <property type="entry name" value="ALANINE RACEMASE, BIOSYNTHETIC"/>
    <property type="match status" value="1"/>
</dbReference>
<comment type="catalytic activity">
    <reaction evidence="1 9">
        <text>L-alanine = D-alanine</text>
        <dbReference type="Rhea" id="RHEA:20249"/>
        <dbReference type="ChEBI" id="CHEBI:57416"/>
        <dbReference type="ChEBI" id="CHEBI:57972"/>
        <dbReference type="EC" id="5.1.1.1"/>
    </reaction>
</comment>
<feature type="binding site" evidence="9 11">
    <location>
        <position position="273"/>
    </location>
    <ligand>
        <name>substrate</name>
    </ligand>
</feature>
<dbReference type="InterPro" id="IPR000821">
    <property type="entry name" value="Ala_racemase"/>
</dbReference>
<comment type="pathway">
    <text evidence="3">Cell wall biogenesis; peptidoglycan biosynthesis.</text>
</comment>
<evidence type="ECO:0000256" key="4">
    <source>
        <dbReference type="ARBA" id="ARBA00007880"/>
    </source>
</evidence>
<comment type="similarity">
    <text evidence="4 9">Belongs to the alanine racemase family.</text>
</comment>
<evidence type="ECO:0000256" key="5">
    <source>
        <dbReference type="ARBA" id="ARBA00013089"/>
    </source>
</evidence>
<feature type="binding site" evidence="9 11">
    <location>
        <position position="100"/>
    </location>
    <ligand>
        <name>substrate</name>
    </ligand>
</feature>
<reference evidence="13 14" key="1">
    <citation type="submission" date="2014-03" db="EMBL/GenBank/DDBJ databases">
        <title>Selection and divergence in the genomes of co-occurring obligate luminous symbionts with specific hosts.</title>
        <authorList>
            <person name="Hendry T.A."/>
            <person name="de Wet J.R."/>
            <person name="Dunlap P.V."/>
        </authorList>
    </citation>
    <scope>NUCLEOTIDE SEQUENCE [LARGE SCALE GENOMIC DNA]</scope>
    <source>
        <strain evidence="13 14">Ppalp.1</strain>
    </source>
</reference>
<dbReference type="UniPathway" id="UPA00042">
    <property type="reaction ID" value="UER00497"/>
</dbReference>
<keyword evidence="6 9" id="KW-0663">Pyridoxal phosphate</keyword>
<feature type="active site" description="Proton acceptor; specific for D-alanine" evidence="9">
    <location>
        <position position="5"/>
    </location>
</feature>
<gene>
    <name evidence="13" type="primary">alr</name>
    <name evidence="13" type="ORF">CF67_06045</name>
</gene>
<evidence type="ECO:0000256" key="7">
    <source>
        <dbReference type="ARBA" id="ARBA00023235"/>
    </source>
</evidence>
<dbReference type="EMBL" id="JGVK01000029">
    <property type="protein sequence ID" value="KEY90965.1"/>
    <property type="molecule type" value="Genomic_DNA"/>
</dbReference>
<comment type="function">
    <text evidence="9">Catalyzes the interconversion of L-alanine and D-alanine. May also act on other amino acids.</text>
</comment>
<dbReference type="SMART" id="SM01005">
    <property type="entry name" value="Ala_racemase_C"/>
    <property type="match status" value="1"/>
</dbReference>
<evidence type="ECO:0000256" key="2">
    <source>
        <dbReference type="ARBA" id="ARBA00001933"/>
    </source>
</evidence>
<dbReference type="CDD" id="cd06827">
    <property type="entry name" value="PLPDE_III_AR_proteobact"/>
    <property type="match status" value="1"/>
</dbReference>
<dbReference type="Pfam" id="PF00842">
    <property type="entry name" value="Ala_racemase_C"/>
    <property type="match status" value="1"/>
</dbReference>
<dbReference type="eggNOG" id="COG0787">
    <property type="taxonomic scope" value="Bacteria"/>
</dbReference>
<dbReference type="InterPro" id="IPR011079">
    <property type="entry name" value="Ala_racemase_C"/>
</dbReference>
<dbReference type="InterPro" id="IPR009006">
    <property type="entry name" value="Ala_racemase/Decarboxylase_C"/>
</dbReference>
<dbReference type="GO" id="GO:0008784">
    <property type="term" value="F:alanine racemase activity"/>
    <property type="evidence" value="ECO:0007669"/>
    <property type="project" value="UniProtKB-UniRule"/>
</dbReference>
<dbReference type="InterPro" id="IPR029066">
    <property type="entry name" value="PLP-binding_barrel"/>
</dbReference>
<keyword evidence="14" id="KW-1185">Reference proteome</keyword>
<organism evidence="13 14">
    <name type="scientific">Candidatus Photodesmus blepharonis</name>
    <dbReference type="NCBI Taxonomy" id="1179155"/>
    <lineage>
        <taxon>Bacteria</taxon>
        <taxon>Pseudomonadati</taxon>
        <taxon>Pseudomonadota</taxon>
        <taxon>Gammaproteobacteria</taxon>
        <taxon>Vibrionales</taxon>
        <taxon>Vibrionaceae</taxon>
        <taxon>Candidatus Photodesmus</taxon>
    </lineage>
</organism>
<feature type="modified residue" description="N6-(pyridoxal phosphate)lysine" evidence="9 10">
    <location>
        <position position="5"/>
    </location>
</feature>
<dbReference type="Proteomes" id="UP000053784">
    <property type="component" value="Unassembled WGS sequence"/>
</dbReference>
<dbReference type="HAMAP" id="MF_01201">
    <property type="entry name" value="Ala_racemase"/>
    <property type="match status" value="1"/>
</dbReference>
<dbReference type="Gene3D" id="2.40.37.10">
    <property type="entry name" value="Lyase, Ornithine Decarboxylase, Chain A, domain 1"/>
    <property type="match status" value="1"/>
</dbReference>
<name>A0A084CMD6_9GAMM</name>
<comment type="pathway">
    <text evidence="8 9">Amino-acid biosynthesis; D-alanine biosynthesis; D-alanine from L-alanine: step 1/1.</text>
</comment>
<evidence type="ECO:0000259" key="12">
    <source>
        <dbReference type="SMART" id="SM01005"/>
    </source>
</evidence>
<dbReference type="SUPFAM" id="SSF50621">
    <property type="entry name" value="Alanine racemase C-terminal domain-like"/>
    <property type="match status" value="1"/>
</dbReference>
<dbReference type="STRING" id="1179155.CF67_06045"/>
<protein>
    <recommendedName>
        <fullName evidence="5 9">Alanine racemase</fullName>
        <ecNumber evidence="5 9">5.1.1.1</ecNumber>
    </recommendedName>
</protein>
<feature type="domain" description="Alanine racemase C-terminal" evidence="12">
    <location>
        <begin position="204"/>
        <end position="328"/>
    </location>
</feature>
<dbReference type="AlphaFoldDB" id="A0A084CMD6"/>
<evidence type="ECO:0000256" key="6">
    <source>
        <dbReference type="ARBA" id="ARBA00022898"/>
    </source>
</evidence>
<dbReference type="GO" id="GO:0030632">
    <property type="term" value="P:D-alanine biosynthetic process"/>
    <property type="evidence" value="ECO:0007669"/>
    <property type="project" value="UniProtKB-UniRule"/>
</dbReference>
<evidence type="ECO:0000313" key="14">
    <source>
        <dbReference type="Proteomes" id="UP000053784"/>
    </source>
</evidence>
<dbReference type="EC" id="5.1.1.1" evidence="5 9"/>
<dbReference type="FunFam" id="3.20.20.10:FF:000002">
    <property type="entry name" value="Alanine racemase"/>
    <property type="match status" value="1"/>
</dbReference>
<dbReference type="PRINTS" id="PR00992">
    <property type="entry name" value="ALARACEMASE"/>
</dbReference>
<dbReference type="PANTHER" id="PTHR30511">
    <property type="entry name" value="ALANINE RACEMASE"/>
    <property type="match status" value="1"/>
</dbReference>
<dbReference type="GO" id="GO:0030170">
    <property type="term" value="F:pyridoxal phosphate binding"/>
    <property type="evidence" value="ECO:0007669"/>
    <property type="project" value="UniProtKB-UniRule"/>
</dbReference>
<accession>A0A084CMD6</accession>
<keyword evidence="7 9" id="KW-0413">Isomerase</keyword>
<dbReference type="NCBIfam" id="TIGR00492">
    <property type="entry name" value="alr"/>
    <property type="match status" value="1"/>
</dbReference>
<comment type="caution">
    <text evidence="13">The sequence shown here is derived from an EMBL/GenBank/DDBJ whole genome shotgun (WGS) entry which is preliminary data.</text>
</comment>
<dbReference type="FunFam" id="2.40.37.10:FF:000002">
    <property type="entry name" value="Alanine racemase"/>
    <property type="match status" value="1"/>
</dbReference>
<evidence type="ECO:0000313" key="13">
    <source>
        <dbReference type="EMBL" id="KEY90965.1"/>
    </source>
</evidence>
<dbReference type="PROSITE" id="PS00395">
    <property type="entry name" value="ALANINE_RACEMASE"/>
    <property type="match status" value="1"/>
</dbReference>
<evidence type="ECO:0000256" key="1">
    <source>
        <dbReference type="ARBA" id="ARBA00000316"/>
    </source>
</evidence>
<sequence>MAVIKANAYGHGICHVAKHSEFADAFAVARIEEALKLRASNVLKPILLLEGFNSPSDLQVLVTQNIQIVVHCEEQLLALEQAKLNMPIVVWLKIDSGMHRLGIHPNQYGDFITRLKACSNIAQPLYYMSHFSCADELDRSVTQNQLKLFLSLTHDCDGELSIAASAGLLAWKESYLDWVRPGLIMYGLSPFANSTGVDLGYRPVMTLKSLLISIRDIKTGDNVGYGEVWSSECYTKIGVVAIGYGDGYPRMTPAGTPVLLNGREVPIVGRVSMDMLTIDLGFSATDKVGDEVILWGQQLPVEKIARYIGTTAYELVSKLTSRVSMEYFK</sequence>
<evidence type="ECO:0000256" key="9">
    <source>
        <dbReference type="HAMAP-Rule" id="MF_01201"/>
    </source>
</evidence>
<evidence type="ECO:0000256" key="10">
    <source>
        <dbReference type="PIRSR" id="PIRSR600821-50"/>
    </source>
</evidence>
<evidence type="ECO:0000256" key="8">
    <source>
        <dbReference type="ARBA" id="ARBA00037912"/>
    </source>
</evidence>
<dbReference type="InterPro" id="IPR020622">
    <property type="entry name" value="Ala_racemase_pyridoxalP-BS"/>
</dbReference>
<comment type="cofactor">
    <cofactor evidence="2 9 10">
        <name>pyridoxal 5'-phosphate</name>
        <dbReference type="ChEBI" id="CHEBI:597326"/>
    </cofactor>
</comment>
<evidence type="ECO:0000256" key="3">
    <source>
        <dbReference type="ARBA" id="ARBA00004752"/>
    </source>
</evidence>